<organism evidence="1 2">
    <name type="scientific">Candidatus Curtissbacteria bacterium RIFCSPHIGHO2_01_FULL_40_12</name>
    <dbReference type="NCBI Taxonomy" id="1797710"/>
    <lineage>
        <taxon>Bacteria</taxon>
        <taxon>Candidatus Curtissiibacteriota</taxon>
    </lineage>
</organism>
<reference evidence="1 2" key="1">
    <citation type="journal article" date="2016" name="Nat. Commun.">
        <title>Thousands of microbial genomes shed light on interconnected biogeochemical processes in an aquifer system.</title>
        <authorList>
            <person name="Anantharaman K."/>
            <person name="Brown C.T."/>
            <person name="Hug L.A."/>
            <person name="Sharon I."/>
            <person name="Castelle C.J."/>
            <person name="Probst A.J."/>
            <person name="Thomas B.C."/>
            <person name="Singh A."/>
            <person name="Wilkins M.J."/>
            <person name="Karaoz U."/>
            <person name="Brodie E.L."/>
            <person name="Williams K.H."/>
            <person name="Hubbard S.S."/>
            <person name="Banfield J.F."/>
        </authorList>
    </citation>
    <scope>NUCLEOTIDE SEQUENCE [LARGE SCALE GENOMIC DNA]</scope>
</reference>
<accession>A0A1F5GAA0</accession>
<name>A0A1F5GAA0_9BACT</name>
<sequence>MAQKTVVTHISPDLDGIGAYWLLKKYHPEFTNAKIDFVPAGQTYLGQPDGADPNVVHVDTGMGRFDHHQSSDFTCAAKLVLESLIKDGYIAEDDEAMKRLVNVLVELDHGWDNYKWSEAANDRYEFSLHNLLSGWKMVERKSDQELVEMAIFNLEAVYKLLAAKVKAEEELAGGEKFATKWGEAVAVYTGNSTVLDLGIKKGFALVAVKDPKRGNVRITGSNNKNVDLTDAYEKLAKIDREGTWYLHPSKVLLRNGSSRNPQMIPTKLELGEIIEVFKKV</sequence>
<comment type="caution">
    <text evidence="1">The sequence shown here is derived from an EMBL/GenBank/DDBJ whole genome shotgun (WGS) entry which is preliminary data.</text>
</comment>
<evidence type="ECO:0000313" key="2">
    <source>
        <dbReference type="Proteomes" id="UP000178577"/>
    </source>
</evidence>
<dbReference type="AlphaFoldDB" id="A0A1F5GAA0"/>
<dbReference type="EMBL" id="MFAY01000027">
    <property type="protein sequence ID" value="OGD88801.1"/>
    <property type="molecule type" value="Genomic_DNA"/>
</dbReference>
<dbReference type="SUPFAM" id="SSF64182">
    <property type="entry name" value="DHH phosphoesterases"/>
    <property type="match status" value="1"/>
</dbReference>
<dbReference type="InterPro" id="IPR038763">
    <property type="entry name" value="DHH_sf"/>
</dbReference>
<dbReference type="Proteomes" id="UP000178577">
    <property type="component" value="Unassembled WGS sequence"/>
</dbReference>
<evidence type="ECO:0000313" key="1">
    <source>
        <dbReference type="EMBL" id="OGD88801.1"/>
    </source>
</evidence>
<protein>
    <submittedName>
        <fullName evidence="1">Uncharacterized protein</fullName>
    </submittedName>
</protein>
<proteinExistence type="predicted"/>
<gene>
    <name evidence="1" type="ORF">A2693_04865</name>
</gene>